<dbReference type="CDD" id="cd02440">
    <property type="entry name" value="AdoMet_MTases"/>
    <property type="match status" value="1"/>
</dbReference>
<sequence length="224" mass="25976">MSFFDNEAMLYDEWYKTKMGNFVDEVETKCVFDLLKIKPGTKVLDVGCGTGNFSIKLARMGCKVTAIDISEEMLKVAKTKAKKENLDIQFYNMNVYDLQFEANYFDAVISVTAFEFIKDTRRAIEEMFRVLNDNGQMVIGTINKDSQWGDMYLSKEFQENTVFKYAVFKTEEDLKQLKPDKLKDIRKCLFISPSAKEEEISLSKEKELSKHNKRGGFVCALWEK</sequence>
<organism evidence="2 3">
    <name type="scientific">Anaerosalibacter massiliensis</name>
    <dbReference type="NCBI Taxonomy" id="1347392"/>
    <lineage>
        <taxon>Bacteria</taxon>
        <taxon>Bacillati</taxon>
        <taxon>Bacillota</taxon>
        <taxon>Tissierellia</taxon>
        <taxon>Tissierellales</taxon>
        <taxon>Sporanaerobacteraceae</taxon>
        <taxon>Anaerosalibacter</taxon>
    </lineage>
</organism>
<dbReference type="InterPro" id="IPR029063">
    <property type="entry name" value="SAM-dependent_MTases_sf"/>
</dbReference>
<accession>A0A9X2S455</accession>
<keyword evidence="2" id="KW-0808">Transferase</keyword>
<protein>
    <submittedName>
        <fullName evidence="2">Class I SAM-dependent methyltransferase</fullName>
    </submittedName>
</protein>
<evidence type="ECO:0000313" key="3">
    <source>
        <dbReference type="Proteomes" id="UP001142078"/>
    </source>
</evidence>
<gene>
    <name evidence="2" type="ORF">NSA23_04525</name>
</gene>
<name>A0A9X2S455_9FIRM</name>
<dbReference type="Pfam" id="PF08241">
    <property type="entry name" value="Methyltransf_11"/>
    <property type="match status" value="1"/>
</dbReference>
<dbReference type="PANTHER" id="PTHR43667:SF2">
    <property type="entry name" value="FATTY ACID C-METHYL TRANSFERASE"/>
    <property type="match status" value="1"/>
</dbReference>
<dbReference type="AlphaFoldDB" id="A0A9X2S455"/>
<dbReference type="GO" id="GO:0032259">
    <property type="term" value="P:methylation"/>
    <property type="evidence" value="ECO:0007669"/>
    <property type="project" value="UniProtKB-KW"/>
</dbReference>
<dbReference type="InterPro" id="IPR050723">
    <property type="entry name" value="CFA/CMAS"/>
</dbReference>
<feature type="domain" description="Methyltransferase type 11" evidence="1">
    <location>
        <begin position="44"/>
        <end position="139"/>
    </location>
</feature>
<comment type="caution">
    <text evidence="2">The sequence shown here is derived from an EMBL/GenBank/DDBJ whole genome shotgun (WGS) entry which is preliminary data.</text>
</comment>
<evidence type="ECO:0000259" key="1">
    <source>
        <dbReference type="Pfam" id="PF08241"/>
    </source>
</evidence>
<dbReference type="Proteomes" id="UP001142078">
    <property type="component" value="Unassembled WGS sequence"/>
</dbReference>
<dbReference type="PANTHER" id="PTHR43667">
    <property type="entry name" value="CYCLOPROPANE-FATTY-ACYL-PHOSPHOLIPID SYNTHASE"/>
    <property type="match status" value="1"/>
</dbReference>
<dbReference type="GO" id="GO:0008757">
    <property type="term" value="F:S-adenosylmethionine-dependent methyltransferase activity"/>
    <property type="evidence" value="ECO:0007669"/>
    <property type="project" value="InterPro"/>
</dbReference>
<dbReference type="EMBL" id="JANJZL010000002">
    <property type="protein sequence ID" value="MCR2043380.1"/>
    <property type="molecule type" value="Genomic_DNA"/>
</dbReference>
<dbReference type="InterPro" id="IPR013216">
    <property type="entry name" value="Methyltransf_11"/>
</dbReference>
<reference evidence="2" key="1">
    <citation type="submission" date="2022-07" db="EMBL/GenBank/DDBJ databases">
        <title>Enhanced cultured diversity of the mouse gut microbiota enables custom-made synthetic communities.</title>
        <authorList>
            <person name="Afrizal A."/>
        </authorList>
    </citation>
    <scope>NUCLEOTIDE SEQUENCE</scope>
    <source>
        <strain evidence="2">DSM 29482</strain>
    </source>
</reference>
<keyword evidence="3" id="KW-1185">Reference proteome</keyword>
<proteinExistence type="predicted"/>
<dbReference type="Gene3D" id="3.40.50.150">
    <property type="entry name" value="Vaccinia Virus protein VP39"/>
    <property type="match status" value="1"/>
</dbReference>
<dbReference type="RefSeq" id="WP_257490265.1">
    <property type="nucleotide sequence ID" value="NZ_JANJZL010000002.1"/>
</dbReference>
<keyword evidence="2" id="KW-0489">Methyltransferase</keyword>
<dbReference type="SUPFAM" id="SSF53335">
    <property type="entry name" value="S-adenosyl-L-methionine-dependent methyltransferases"/>
    <property type="match status" value="1"/>
</dbReference>
<evidence type="ECO:0000313" key="2">
    <source>
        <dbReference type="EMBL" id="MCR2043380.1"/>
    </source>
</evidence>